<dbReference type="Proteomes" id="UP000799776">
    <property type="component" value="Unassembled WGS sequence"/>
</dbReference>
<proteinExistence type="inferred from homology"/>
<dbReference type="PANTHER" id="PTHR23329:SF1">
    <property type="entry name" value="TUFTELIN-INTERACTING PROTEIN 11"/>
    <property type="match status" value="1"/>
</dbReference>
<dbReference type="PROSITE" id="PS50174">
    <property type="entry name" value="G_PATCH"/>
    <property type="match status" value="1"/>
</dbReference>
<name>A0A6A5YCH8_9PEZI</name>
<dbReference type="OrthoDB" id="4822at2759"/>
<feature type="region of interest" description="Disordered" evidence="3">
    <location>
        <begin position="1"/>
        <end position="33"/>
    </location>
</feature>
<reference evidence="5" key="1">
    <citation type="journal article" date="2020" name="Stud. Mycol.">
        <title>101 Dothideomycetes genomes: a test case for predicting lifestyles and emergence of pathogens.</title>
        <authorList>
            <person name="Haridas S."/>
            <person name="Albert R."/>
            <person name="Binder M."/>
            <person name="Bloem J."/>
            <person name="Labutti K."/>
            <person name="Salamov A."/>
            <person name="Andreopoulos B."/>
            <person name="Baker S."/>
            <person name="Barry K."/>
            <person name="Bills G."/>
            <person name="Bluhm B."/>
            <person name="Cannon C."/>
            <person name="Castanera R."/>
            <person name="Culley D."/>
            <person name="Daum C."/>
            <person name="Ezra D."/>
            <person name="Gonzalez J."/>
            <person name="Henrissat B."/>
            <person name="Kuo A."/>
            <person name="Liang C."/>
            <person name="Lipzen A."/>
            <person name="Lutzoni F."/>
            <person name="Magnuson J."/>
            <person name="Mondo S."/>
            <person name="Nolan M."/>
            <person name="Ohm R."/>
            <person name="Pangilinan J."/>
            <person name="Park H.-J."/>
            <person name="Ramirez L."/>
            <person name="Alfaro M."/>
            <person name="Sun H."/>
            <person name="Tritt A."/>
            <person name="Yoshinaga Y."/>
            <person name="Zwiers L.-H."/>
            <person name="Turgeon B."/>
            <person name="Goodwin S."/>
            <person name="Spatafora J."/>
            <person name="Crous P."/>
            <person name="Grigoriev I."/>
        </authorList>
    </citation>
    <scope>NUCLEOTIDE SEQUENCE</scope>
    <source>
        <strain evidence="5">CBS 121410</strain>
    </source>
</reference>
<feature type="coiled-coil region" evidence="2">
    <location>
        <begin position="219"/>
        <end position="246"/>
    </location>
</feature>
<evidence type="ECO:0000256" key="1">
    <source>
        <dbReference type="ARBA" id="ARBA00010900"/>
    </source>
</evidence>
<feature type="compositionally biased region" description="Basic and acidic residues" evidence="3">
    <location>
        <begin position="1"/>
        <end position="18"/>
    </location>
</feature>
<dbReference type="InterPro" id="IPR000467">
    <property type="entry name" value="G_patch_dom"/>
</dbReference>
<dbReference type="InterPro" id="IPR022783">
    <property type="entry name" value="GCFC_dom"/>
</dbReference>
<feature type="region of interest" description="Disordered" evidence="3">
    <location>
        <begin position="39"/>
        <end position="58"/>
    </location>
</feature>
<evidence type="ECO:0000313" key="6">
    <source>
        <dbReference type="Proteomes" id="UP000799776"/>
    </source>
</evidence>
<evidence type="ECO:0000259" key="4">
    <source>
        <dbReference type="PROSITE" id="PS50174"/>
    </source>
</evidence>
<dbReference type="Pfam" id="PF07842">
    <property type="entry name" value="GCFC"/>
    <property type="match status" value="1"/>
</dbReference>
<feature type="compositionally biased region" description="Basic and acidic residues" evidence="3">
    <location>
        <begin position="634"/>
        <end position="645"/>
    </location>
</feature>
<evidence type="ECO:0000256" key="3">
    <source>
        <dbReference type="SAM" id="MobiDB-lite"/>
    </source>
</evidence>
<dbReference type="GO" id="GO:0000390">
    <property type="term" value="P:spliceosomal complex disassembly"/>
    <property type="evidence" value="ECO:0007669"/>
    <property type="project" value="InterPro"/>
</dbReference>
<dbReference type="SMART" id="SM00443">
    <property type="entry name" value="G_patch"/>
    <property type="match status" value="1"/>
</dbReference>
<dbReference type="AlphaFoldDB" id="A0A6A5YCH8"/>
<evidence type="ECO:0000313" key="5">
    <source>
        <dbReference type="EMBL" id="KAF2089379.1"/>
    </source>
</evidence>
<gene>
    <name evidence="5" type="ORF">K490DRAFT_72162</name>
</gene>
<protein>
    <submittedName>
        <fullName evidence="5">TFP11-domain-containing protein</fullName>
    </submittedName>
</protein>
<dbReference type="InterPro" id="IPR045211">
    <property type="entry name" value="TFP11/STIP/Ntr1"/>
</dbReference>
<organism evidence="5 6">
    <name type="scientific">Saccharata proteae CBS 121410</name>
    <dbReference type="NCBI Taxonomy" id="1314787"/>
    <lineage>
        <taxon>Eukaryota</taxon>
        <taxon>Fungi</taxon>
        <taxon>Dikarya</taxon>
        <taxon>Ascomycota</taxon>
        <taxon>Pezizomycotina</taxon>
        <taxon>Dothideomycetes</taxon>
        <taxon>Dothideomycetes incertae sedis</taxon>
        <taxon>Botryosphaeriales</taxon>
        <taxon>Saccharataceae</taxon>
        <taxon>Saccharata</taxon>
    </lineage>
</organism>
<dbReference type="GO" id="GO:0071008">
    <property type="term" value="C:U2-type post-mRNA release spliceosomal complex"/>
    <property type="evidence" value="ECO:0007669"/>
    <property type="project" value="TreeGrafter"/>
</dbReference>
<feature type="compositionally biased region" description="Basic and acidic residues" evidence="3">
    <location>
        <begin position="78"/>
        <end position="98"/>
    </location>
</feature>
<sequence>MDRPSFKRKADFDNDASRKNQRVAAQAGAAGGPKMSFAARMMAKMGHKEGQGLGKSGEGIVKPIEVKLRPQGAGVGAVKEKTEQAKAEARRQAERRGEEYEDSSEEERKARRRRKAERKSAAATGSGTSTPSAFSRPKTKIRTAADIEAAADGLHVPNVLKSLIDATGKETKLLTSTAGLMTPLGGTPSAGTEGEKIARRARLELESFADTWTELTERNKFLDLEEDQLQHEIELQEAENRKLQGVTDAVDALVRLDLGKPRMADDAMSSWEEATVQLEALQFEFRNELQTFNVSEAAVAAIAPLFKQEMLDWEPLQNPNHLVPYLHRLRTILAISKDDLVLKNGYEEDRGYRRTKSTTPYESLIYTLWLPKIRTTITNAWDPHRPTPLVALVDAWKDLLPPFISHSLLNSLIVQKLTAALHAWSPRNSLRKKHAEPLPHVWLFPWLQHLSDDHTNPQSSTGLLVDVRHKFASATKSWDLTRGVLPGLDRWQEVLPTLESTLIRTLLPRLSLHLSQNLVIDPSDQDLTPLEHVLAWAPFFKPQTLGQLLIAEFFPKWLNVLHLWLTAEPDYEEVGAWFSWWKDVIPADINAVAAVAEMWEKGLAMMNMALDLGDEAKTALPLPEAGPARPVTETPKKDGKARKEANQTPAQAQRDQETTFKDVVEDWCTEHDLLMMPLREADAVTGLPLFRITASAAGRGGVVVFLKGDVVWAVGKKREEGGREPLGLEEELVKRAEGR</sequence>
<accession>A0A6A5YCH8</accession>
<comment type="similarity">
    <text evidence="1">Belongs to the TFP11/STIP family.</text>
</comment>
<dbReference type="PANTHER" id="PTHR23329">
    <property type="entry name" value="TUFTELIN-INTERACTING PROTEIN 11-RELATED"/>
    <property type="match status" value="1"/>
</dbReference>
<dbReference type="Pfam" id="PF01585">
    <property type="entry name" value="G-patch"/>
    <property type="match status" value="1"/>
</dbReference>
<feature type="domain" description="G-patch" evidence="4">
    <location>
        <begin position="34"/>
        <end position="80"/>
    </location>
</feature>
<feature type="region of interest" description="Disordered" evidence="3">
    <location>
        <begin position="64"/>
        <end position="139"/>
    </location>
</feature>
<keyword evidence="6" id="KW-1185">Reference proteome</keyword>
<dbReference type="EMBL" id="ML978714">
    <property type="protein sequence ID" value="KAF2089379.1"/>
    <property type="molecule type" value="Genomic_DNA"/>
</dbReference>
<keyword evidence="2" id="KW-0175">Coiled coil</keyword>
<feature type="region of interest" description="Disordered" evidence="3">
    <location>
        <begin position="620"/>
        <end position="658"/>
    </location>
</feature>
<dbReference type="GO" id="GO:0003676">
    <property type="term" value="F:nucleic acid binding"/>
    <property type="evidence" value="ECO:0007669"/>
    <property type="project" value="InterPro"/>
</dbReference>
<evidence type="ECO:0000256" key="2">
    <source>
        <dbReference type="SAM" id="Coils"/>
    </source>
</evidence>